<keyword evidence="4 6" id="KW-0472">Membrane</keyword>
<feature type="domain" description="Threonine/serine exporter-like N-terminal" evidence="7">
    <location>
        <begin position="9"/>
        <end position="245"/>
    </location>
</feature>
<feature type="transmembrane region" description="Helical" evidence="6">
    <location>
        <begin position="137"/>
        <end position="155"/>
    </location>
</feature>
<organism evidence="9 10">
    <name type="scientific">Thalassoglobus polymorphus</name>
    <dbReference type="NCBI Taxonomy" id="2527994"/>
    <lineage>
        <taxon>Bacteria</taxon>
        <taxon>Pseudomonadati</taxon>
        <taxon>Planctomycetota</taxon>
        <taxon>Planctomycetia</taxon>
        <taxon>Planctomycetales</taxon>
        <taxon>Planctomycetaceae</taxon>
        <taxon>Thalassoglobus</taxon>
    </lineage>
</organism>
<sequence length="407" mass="43178">MSDTLSEELILGLARSLHASGSPAYELESQMEQVAEAIGRPATFFSTPTALFVTFDDERDGTRMLRVYPSRTNLGRYAELFRLQQSIQDESVTVKDALAQLRAILAMPGGYVTSVQIASYGIVGACVAVLVGGNNTVITSAGAIGLLVGAMVLGLSRLRFPSHLTNVIAGFTASAIACVVQSWVAPSNFELTALSALIVLVPGLHLTISINELATKNLASGSARFAGAMTTLLTLIFGVYMGYDFVAALHPIPDSVAPHTPSLIASVFVVIPIGLCLAVLFRTRYQDVPWLLFSTLIVYGALRLAGENFSPFAAVWIASVVAGVTSRLLSNHLRLPAAVMLVPSLILLVPGTLGFTGLAQIMLREDLPSGVRILTTMLMTSVAIVSGQLVTDVITPIRKMGFGTGRR</sequence>
<evidence type="ECO:0000313" key="10">
    <source>
        <dbReference type="Proteomes" id="UP000315724"/>
    </source>
</evidence>
<dbReference type="EMBL" id="CP036267">
    <property type="protein sequence ID" value="QDT31398.1"/>
    <property type="molecule type" value="Genomic_DNA"/>
</dbReference>
<keyword evidence="2 6" id="KW-0812">Transmembrane</keyword>
<evidence type="ECO:0000256" key="1">
    <source>
        <dbReference type="ARBA" id="ARBA00004141"/>
    </source>
</evidence>
<feature type="transmembrane region" description="Helical" evidence="6">
    <location>
        <begin position="288"/>
        <end position="306"/>
    </location>
</feature>
<reference evidence="9 10" key="1">
    <citation type="submission" date="2019-02" db="EMBL/GenBank/DDBJ databases">
        <title>Deep-cultivation of Planctomycetes and their phenomic and genomic characterization uncovers novel biology.</title>
        <authorList>
            <person name="Wiegand S."/>
            <person name="Jogler M."/>
            <person name="Boedeker C."/>
            <person name="Pinto D."/>
            <person name="Vollmers J."/>
            <person name="Rivas-Marin E."/>
            <person name="Kohn T."/>
            <person name="Peeters S.H."/>
            <person name="Heuer A."/>
            <person name="Rast P."/>
            <person name="Oberbeckmann S."/>
            <person name="Bunk B."/>
            <person name="Jeske O."/>
            <person name="Meyerdierks A."/>
            <person name="Storesund J.E."/>
            <person name="Kallscheuer N."/>
            <person name="Luecker S."/>
            <person name="Lage O.M."/>
            <person name="Pohl T."/>
            <person name="Merkel B.J."/>
            <person name="Hornburger P."/>
            <person name="Mueller R.-W."/>
            <person name="Bruemmer F."/>
            <person name="Labrenz M."/>
            <person name="Spormann A.M."/>
            <person name="Op den Camp H."/>
            <person name="Overmann J."/>
            <person name="Amann R."/>
            <person name="Jetten M.S.M."/>
            <person name="Mascher T."/>
            <person name="Medema M.H."/>
            <person name="Devos D.P."/>
            <person name="Kaster A.-K."/>
            <person name="Ovreas L."/>
            <person name="Rohde M."/>
            <person name="Galperin M.Y."/>
            <person name="Jogler C."/>
        </authorList>
    </citation>
    <scope>NUCLEOTIDE SEQUENCE [LARGE SCALE GENOMIC DNA]</scope>
    <source>
        <strain evidence="9 10">Mal48</strain>
    </source>
</reference>
<feature type="transmembrane region" description="Helical" evidence="6">
    <location>
        <begin position="263"/>
        <end position="281"/>
    </location>
</feature>
<evidence type="ECO:0000256" key="6">
    <source>
        <dbReference type="SAM" id="Phobius"/>
    </source>
</evidence>
<evidence type="ECO:0000256" key="5">
    <source>
        <dbReference type="ARBA" id="ARBA00034125"/>
    </source>
</evidence>
<dbReference type="InterPro" id="IPR024528">
    <property type="entry name" value="ThrE_2"/>
</dbReference>
<evidence type="ECO:0000256" key="3">
    <source>
        <dbReference type="ARBA" id="ARBA00022989"/>
    </source>
</evidence>
<evidence type="ECO:0000259" key="8">
    <source>
        <dbReference type="Pfam" id="PF12821"/>
    </source>
</evidence>
<evidence type="ECO:0000313" key="9">
    <source>
        <dbReference type="EMBL" id="QDT31398.1"/>
    </source>
</evidence>
<accession>A0A517QID1</accession>
<proteinExistence type="inferred from homology"/>
<dbReference type="GO" id="GO:0016020">
    <property type="term" value="C:membrane"/>
    <property type="evidence" value="ECO:0007669"/>
    <property type="project" value="UniProtKB-SubCell"/>
</dbReference>
<evidence type="ECO:0000256" key="4">
    <source>
        <dbReference type="ARBA" id="ARBA00023136"/>
    </source>
</evidence>
<dbReference type="KEGG" id="tpol:Mal48_06310"/>
<keyword evidence="3 6" id="KW-1133">Transmembrane helix</keyword>
<gene>
    <name evidence="9" type="ORF">Mal48_06310</name>
</gene>
<dbReference type="Pfam" id="PF06738">
    <property type="entry name" value="ThrE"/>
    <property type="match status" value="1"/>
</dbReference>
<dbReference type="InterPro" id="IPR051361">
    <property type="entry name" value="ThrE/Ser_Exporter"/>
</dbReference>
<protein>
    <recommendedName>
        <fullName evidence="11">Threonine/serine exporter-like N-terminal domain-containing protein</fullName>
    </recommendedName>
</protein>
<dbReference type="GO" id="GO:0022857">
    <property type="term" value="F:transmembrane transporter activity"/>
    <property type="evidence" value="ECO:0007669"/>
    <property type="project" value="InterPro"/>
</dbReference>
<evidence type="ECO:0000256" key="2">
    <source>
        <dbReference type="ARBA" id="ARBA00022692"/>
    </source>
</evidence>
<keyword evidence="10" id="KW-1185">Reference proteome</keyword>
<name>A0A517QID1_9PLAN</name>
<dbReference type="PANTHER" id="PTHR31082">
    <property type="entry name" value="PHEROMONE-REGULATED MEMBRANE PROTEIN 10"/>
    <property type="match status" value="1"/>
</dbReference>
<evidence type="ECO:0000259" key="7">
    <source>
        <dbReference type="Pfam" id="PF06738"/>
    </source>
</evidence>
<feature type="transmembrane region" description="Helical" evidence="6">
    <location>
        <begin position="341"/>
        <end position="363"/>
    </location>
</feature>
<feature type="transmembrane region" description="Helical" evidence="6">
    <location>
        <begin position="191"/>
        <end position="213"/>
    </location>
</feature>
<feature type="transmembrane region" description="Helical" evidence="6">
    <location>
        <begin position="167"/>
        <end position="185"/>
    </location>
</feature>
<feature type="transmembrane region" description="Helical" evidence="6">
    <location>
        <begin position="111"/>
        <end position="131"/>
    </location>
</feature>
<dbReference type="PANTHER" id="PTHR31082:SF4">
    <property type="entry name" value="PHEROMONE-REGULATED MEMBRANE PROTEIN 10"/>
    <property type="match status" value="1"/>
</dbReference>
<evidence type="ECO:0008006" key="11">
    <source>
        <dbReference type="Google" id="ProtNLM"/>
    </source>
</evidence>
<dbReference type="Pfam" id="PF12821">
    <property type="entry name" value="ThrE_2"/>
    <property type="match status" value="1"/>
</dbReference>
<feature type="transmembrane region" description="Helical" evidence="6">
    <location>
        <begin position="312"/>
        <end position="329"/>
    </location>
</feature>
<dbReference type="Proteomes" id="UP000315724">
    <property type="component" value="Chromosome"/>
</dbReference>
<feature type="domain" description="Threonine/Serine exporter ThrE" evidence="8">
    <location>
        <begin position="275"/>
        <end position="393"/>
    </location>
</feature>
<feature type="transmembrane region" description="Helical" evidence="6">
    <location>
        <begin position="369"/>
        <end position="390"/>
    </location>
</feature>
<comment type="subcellular location">
    <subcellularLocation>
        <location evidence="1">Membrane</location>
        <topology evidence="1">Multi-pass membrane protein</topology>
    </subcellularLocation>
</comment>
<dbReference type="InterPro" id="IPR010619">
    <property type="entry name" value="ThrE-like_N"/>
</dbReference>
<dbReference type="RefSeq" id="WP_197441994.1">
    <property type="nucleotide sequence ID" value="NZ_CP036267.1"/>
</dbReference>
<feature type="transmembrane region" description="Helical" evidence="6">
    <location>
        <begin position="225"/>
        <end position="243"/>
    </location>
</feature>
<comment type="similarity">
    <text evidence="5">Belongs to the ThrE exporter (TC 2.A.79) family.</text>
</comment>
<dbReference type="AlphaFoldDB" id="A0A517QID1"/>